<comment type="caution">
    <text evidence="2">The sequence shown here is derived from an EMBL/GenBank/DDBJ whole genome shotgun (WGS) entry which is preliminary data.</text>
</comment>
<name>A0ABD1CLT3_CULPP</name>
<evidence type="ECO:0000256" key="1">
    <source>
        <dbReference type="SAM" id="MobiDB-lite"/>
    </source>
</evidence>
<keyword evidence="3" id="KW-1185">Reference proteome</keyword>
<reference evidence="2 3" key="1">
    <citation type="submission" date="2024-05" db="EMBL/GenBank/DDBJ databases">
        <title>Culex pipiens pipiens assembly and annotation.</title>
        <authorList>
            <person name="Alout H."/>
            <person name="Durand T."/>
        </authorList>
    </citation>
    <scope>NUCLEOTIDE SEQUENCE [LARGE SCALE GENOMIC DNA]</scope>
    <source>
        <strain evidence="2">HA-2024</strain>
        <tissue evidence="2">Whole body</tissue>
    </source>
</reference>
<dbReference type="EMBL" id="JBEHCU010011027">
    <property type="protein sequence ID" value="KAL1377362.1"/>
    <property type="molecule type" value="Genomic_DNA"/>
</dbReference>
<feature type="compositionally biased region" description="Basic and acidic residues" evidence="1">
    <location>
        <begin position="28"/>
        <end position="49"/>
    </location>
</feature>
<feature type="region of interest" description="Disordered" evidence="1">
    <location>
        <begin position="28"/>
        <end position="51"/>
    </location>
</feature>
<sequence length="111" mass="12917">MRNTMVVLQLADSNFQGRAKILHQLDTGKQKVDDYDGEKSKMQCRRKEQDDDNMEGIVGQIYGSRTVLKLDELAFTERSNLMANKRCQLPDRSFRKQRKSYEEVHVPALKP</sequence>
<organism evidence="2 3">
    <name type="scientific">Culex pipiens pipiens</name>
    <name type="common">Northern house mosquito</name>
    <dbReference type="NCBI Taxonomy" id="38569"/>
    <lineage>
        <taxon>Eukaryota</taxon>
        <taxon>Metazoa</taxon>
        <taxon>Ecdysozoa</taxon>
        <taxon>Arthropoda</taxon>
        <taxon>Hexapoda</taxon>
        <taxon>Insecta</taxon>
        <taxon>Pterygota</taxon>
        <taxon>Neoptera</taxon>
        <taxon>Endopterygota</taxon>
        <taxon>Diptera</taxon>
        <taxon>Nematocera</taxon>
        <taxon>Culicoidea</taxon>
        <taxon>Culicidae</taxon>
        <taxon>Culicinae</taxon>
        <taxon>Culicini</taxon>
        <taxon>Culex</taxon>
        <taxon>Culex</taxon>
    </lineage>
</organism>
<accession>A0ABD1CLT3</accession>
<evidence type="ECO:0000313" key="2">
    <source>
        <dbReference type="EMBL" id="KAL1377362.1"/>
    </source>
</evidence>
<dbReference type="AlphaFoldDB" id="A0ABD1CLT3"/>
<protein>
    <submittedName>
        <fullName evidence="2">Uncharacterized protein</fullName>
    </submittedName>
</protein>
<evidence type="ECO:0000313" key="3">
    <source>
        <dbReference type="Proteomes" id="UP001562425"/>
    </source>
</evidence>
<dbReference type="Proteomes" id="UP001562425">
    <property type="component" value="Unassembled WGS sequence"/>
</dbReference>
<gene>
    <name evidence="2" type="ORF">pipiens_016321</name>
</gene>
<proteinExistence type="predicted"/>